<evidence type="ECO:0000256" key="1">
    <source>
        <dbReference type="ARBA" id="ARBA00005871"/>
    </source>
</evidence>
<dbReference type="GO" id="GO:0047596">
    <property type="term" value="F:6-methylsalicylate decarboxylase activity"/>
    <property type="evidence" value="ECO:0007669"/>
    <property type="project" value="UniProtKB-EC"/>
</dbReference>
<evidence type="ECO:0000256" key="7">
    <source>
        <dbReference type="ARBA" id="ARBA00038889"/>
    </source>
</evidence>
<dbReference type="STRING" id="1073089.A0A1L9RRA6"/>
<evidence type="ECO:0000256" key="4">
    <source>
        <dbReference type="ARBA" id="ARBA00022833"/>
    </source>
</evidence>
<feature type="domain" description="Amidohydrolase-related" evidence="9">
    <location>
        <begin position="5"/>
        <end position="311"/>
    </location>
</feature>
<keyword evidence="2" id="KW-0479">Metal-binding</keyword>
<dbReference type="GeneID" id="63745489"/>
<dbReference type="GO" id="GO:0046872">
    <property type="term" value="F:metal ion binding"/>
    <property type="evidence" value="ECO:0007669"/>
    <property type="project" value="UniProtKB-KW"/>
</dbReference>
<dbReference type="AlphaFoldDB" id="A0A1L9RRA6"/>
<evidence type="ECO:0000313" key="10">
    <source>
        <dbReference type="EMBL" id="OJJ37490.1"/>
    </source>
</evidence>
<evidence type="ECO:0000256" key="6">
    <source>
        <dbReference type="ARBA" id="ARBA00036832"/>
    </source>
</evidence>
<dbReference type="PANTHER" id="PTHR21240:SF29">
    <property type="entry name" value="AMIDOHYDROLASE-RELATED DOMAIN-CONTAINING PROTEIN"/>
    <property type="match status" value="1"/>
</dbReference>
<proteinExistence type="inferred from homology"/>
<keyword evidence="4" id="KW-0862">Zinc</keyword>
<dbReference type="GO" id="GO:0005829">
    <property type="term" value="C:cytosol"/>
    <property type="evidence" value="ECO:0007669"/>
    <property type="project" value="TreeGrafter"/>
</dbReference>
<dbReference type="EC" id="4.1.1.52" evidence="7"/>
<keyword evidence="11" id="KW-1185">Reference proteome</keyword>
<evidence type="ECO:0000313" key="11">
    <source>
        <dbReference type="Proteomes" id="UP000184383"/>
    </source>
</evidence>
<evidence type="ECO:0000256" key="2">
    <source>
        <dbReference type="ARBA" id="ARBA00022723"/>
    </source>
</evidence>
<dbReference type="VEuPathDB" id="FungiDB:ASPWEDRAFT_153476"/>
<dbReference type="RefSeq" id="XP_040691166.1">
    <property type="nucleotide sequence ID" value="XM_040829641.1"/>
</dbReference>
<sequence>MAGRIDVHHHFLPAAYVQALDKVGGDPSGFPTPAWSIEADQRLCNDCAIDTAILSVTAPGAAILKGAEASQLARECNEYAKSLRDQYPNKYGFFATVPDILDTPVALEEVRYALDELQADGVTLFTRYGTGNYYLGHPEIRPIWEELHRRSAVVFIHPTHAVDTNLVNPMLPQPFVDYPHETTRTAVDLITTDTVRQYSNCKIILSHAGGTLPYLAVRPAVAGNDCGLCNMTPEHFLENARMFYYDLALTDATYALPLLREFALPDHILYGSDFPYAPVPSIKFFSDGLAQADLGSDMDKIKYGNARKLFPRLRAP</sequence>
<dbReference type="Proteomes" id="UP000184383">
    <property type="component" value="Unassembled WGS sequence"/>
</dbReference>
<evidence type="ECO:0000256" key="8">
    <source>
        <dbReference type="RuleBase" id="RU366045"/>
    </source>
</evidence>
<dbReference type="OrthoDB" id="2832284at2759"/>
<comment type="similarity">
    <text evidence="1">Belongs to the metallo-dependent hydrolases superfamily. ACMSD family.</text>
</comment>
<comment type="catalytic activity">
    <reaction evidence="6">
        <text>6-methylsalicylate + H(+) = 3-methylphenol + CO2</text>
        <dbReference type="Rhea" id="RHEA:23112"/>
        <dbReference type="ChEBI" id="CHEBI:15378"/>
        <dbReference type="ChEBI" id="CHEBI:16526"/>
        <dbReference type="ChEBI" id="CHEBI:17231"/>
        <dbReference type="ChEBI" id="CHEBI:36658"/>
        <dbReference type="EC" id="4.1.1.52"/>
    </reaction>
    <physiologicalReaction direction="left-to-right" evidence="6">
        <dbReference type="Rhea" id="RHEA:23113"/>
    </physiologicalReaction>
</comment>
<evidence type="ECO:0000256" key="5">
    <source>
        <dbReference type="ARBA" id="ARBA00023239"/>
    </source>
</evidence>
<dbReference type="PANTHER" id="PTHR21240">
    <property type="entry name" value="2-AMINO-3-CARBOXYLMUCONATE-6-SEMIALDEHYDE DECARBOXYLASE"/>
    <property type="match status" value="1"/>
</dbReference>
<reference evidence="11" key="1">
    <citation type="journal article" date="2017" name="Genome Biol.">
        <title>Comparative genomics reveals high biological diversity and specific adaptations in the industrially and medically important fungal genus Aspergillus.</title>
        <authorList>
            <person name="de Vries R.P."/>
            <person name="Riley R."/>
            <person name="Wiebenga A."/>
            <person name="Aguilar-Osorio G."/>
            <person name="Amillis S."/>
            <person name="Uchima C.A."/>
            <person name="Anderluh G."/>
            <person name="Asadollahi M."/>
            <person name="Askin M."/>
            <person name="Barry K."/>
            <person name="Battaglia E."/>
            <person name="Bayram O."/>
            <person name="Benocci T."/>
            <person name="Braus-Stromeyer S.A."/>
            <person name="Caldana C."/>
            <person name="Canovas D."/>
            <person name="Cerqueira G.C."/>
            <person name="Chen F."/>
            <person name="Chen W."/>
            <person name="Choi C."/>
            <person name="Clum A."/>
            <person name="Dos Santos R.A."/>
            <person name="Damasio A.R."/>
            <person name="Diallinas G."/>
            <person name="Emri T."/>
            <person name="Fekete E."/>
            <person name="Flipphi M."/>
            <person name="Freyberg S."/>
            <person name="Gallo A."/>
            <person name="Gournas C."/>
            <person name="Habgood R."/>
            <person name="Hainaut M."/>
            <person name="Harispe M.L."/>
            <person name="Henrissat B."/>
            <person name="Hilden K.S."/>
            <person name="Hope R."/>
            <person name="Hossain A."/>
            <person name="Karabika E."/>
            <person name="Karaffa L."/>
            <person name="Karanyi Z."/>
            <person name="Krasevec N."/>
            <person name="Kuo A."/>
            <person name="Kusch H."/>
            <person name="LaButti K."/>
            <person name="Lagendijk E.L."/>
            <person name="Lapidus A."/>
            <person name="Levasseur A."/>
            <person name="Lindquist E."/>
            <person name="Lipzen A."/>
            <person name="Logrieco A.F."/>
            <person name="MacCabe A."/>
            <person name="Maekelae M.R."/>
            <person name="Malavazi I."/>
            <person name="Melin P."/>
            <person name="Meyer V."/>
            <person name="Mielnichuk N."/>
            <person name="Miskei M."/>
            <person name="Molnar A.P."/>
            <person name="Mule G."/>
            <person name="Ngan C.Y."/>
            <person name="Orejas M."/>
            <person name="Orosz E."/>
            <person name="Ouedraogo J.P."/>
            <person name="Overkamp K.M."/>
            <person name="Park H.-S."/>
            <person name="Perrone G."/>
            <person name="Piumi F."/>
            <person name="Punt P.J."/>
            <person name="Ram A.F."/>
            <person name="Ramon A."/>
            <person name="Rauscher S."/>
            <person name="Record E."/>
            <person name="Riano-Pachon D.M."/>
            <person name="Robert V."/>
            <person name="Roehrig J."/>
            <person name="Ruller R."/>
            <person name="Salamov A."/>
            <person name="Salih N.S."/>
            <person name="Samson R.A."/>
            <person name="Sandor E."/>
            <person name="Sanguinetti M."/>
            <person name="Schuetze T."/>
            <person name="Sepcic K."/>
            <person name="Shelest E."/>
            <person name="Sherlock G."/>
            <person name="Sophianopoulou V."/>
            <person name="Squina F.M."/>
            <person name="Sun H."/>
            <person name="Susca A."/>
            <person name="Todd R.B."/>
            <person name="Tsang A."/>
            <person name="Unkles S.E."/>
            <person name="van de Wiele N."/>
            <person name="van Rossen-Uffink D."/>
            <person name="Oliveira J.V."/>
            <person name="Vesth T.C."/>
            <person name="Visser J."/>
            <person name="Yu J.-H."/>
            <person name="Zhou M."/>
            <person name="Andersen M.R."/>
            <person name="Archer D.B."/>
            <person name="Baker S.E."/>
            <person name="Benoit I."/>
            <person name="Brakhage A.A."/>
            <person name="Braus G.H."/>
            <person name="Fischer R."/>
            <person name="Frisvad J.C."/>
            <person name="Goldman G.H."/>
            <person name="Houbraken J."/>
            <person name="Oakley B."/>
            <person name="Pocsi I."/>
            <person name="Scazzocchio C."/>
            <person name="Seiboth B."/>
            <person name="vanKuyk P.A."/>
            <person name="Wortman J."/>
            <person name="Dyer P.S."/>
            <person name="Grigoriev I.V."/>
        </authorList>
    </citation>
    <scope>NUCLEOTIDE SEQUENCE [LARGE SCALE GENOMIC DNA]</scope>
    <source>
        <strain evidence="11">DTO 134E9</strain>
    </source>
</reference>
<dbReference type="GO" id="GO:0019748">
    <property type="term" value="P:secondary metabolic process"/>
    <property type="evidence" value="ECO:0007669"/>
    <property type="project" value="TreeGrafter"/>
</dbReference>
<evidence type="ECO:0000256" key="3">
    <source>
        <dbReference type="ARBA" id="ARBA00022793"/>
    </source>
</evidence>
<keyword evidence="5 8" id="KW-0456">Lyase</keyword>
<keyword evidence="3 8" id="KW-0210">Decarboxylase</keyword>
<dbReference type="InterPro" id="IPR032465">
    <property type="entry name" value="ACMSD"/>
</dbReference>
<dbReference type="Gene3D" id="3.20.20.140">
    <property type="entry name" value="Metal-dependent hydrolases"/>
    <property type="match status" value="1"/>
</dbReference>
<dbReference type="InterPro" id="IPR032466">
    <property type="entry name" value="Metal_Hydrolase"/>
</dbReference>
<name>A0A1L9RRA6_ASPWE</name>
<dbReference type="EMBL" id="KV878211">
    <property type="protein sequence ID" value="OJJ37490.1"/>
    <property type="molecule type" value="Genomic_DNA"/>
</dbReference>
<dbReference type="Pfam" id="PF04909">
    <property type="entry name" value="Amidohydro_2"/>
    <property type="match status" value="1"/>
</dbReference>
<organism evidence="10 11">
    <name type="scientific">Aspergillus wentii DTO 134E9</name>
    <dbReference type="NCBI Taxonomy" id="1073089"/>
    <lineage>
        <taxon>Eukaryota</taxon>
        <taxon>Fungi</taxon>
        <taxon>Dikarya</taxon>
        <taxon>Ascomycota</taxon>
        <taxon>Pezizomycotina</taxon>
        <taxon>Eurotiomycetes</taxon>
        <taxon>Eurotiomycetidae</taxon>
        <taxon>Eurotiales</taxon>
        <taxon>Aspergillaceae</taxon>
        <taxon>Aspergillus</taxon>
        <taxon>Aspergillus subgen. Cremei</taxon>
    </lineage>
</organism>
<dbReference type="GO" id="GO:0016787">
    <property type="term" value="F:hydrolase activity"/>
    <property type="evidence" value="ECO:0007669"/>
    <property type="project" value="InterPro"/>
</dbReference>
<dbReference type="InterPro" id="IPR006680">
    <property type="entry name" value="Amidohydro-rel"/>
</dbReference>
<gene>
    <name evidence="10" type="ORF">ASPWEDRAFT_153476</name>
</gene>
<protein>
    <recommendedName>
        <fullName evidence="7">6-methylsalicylate decarboxylase</fullName>
        <ecNumber evidence="7">4.1.1.52</ecNumber>
    </recommendedName>
</protein>
<evidence type="ECO:0000259" key="9">
    <source>
        <dbReference type="Pfam" id="PF04909"/>
    </source>
</evidence>
<accession>A0A1L9RRA6</accession>
<dbReference type="SUPFAM" id="SSF51556">
    <property type="entry name" value="Metallo-dependent hydrolases"/>
    <property type="match status" value="1"/>
</dbReference>